<proteinExistence type="predicted"/>
<feature type="chain" id="PRO_5046939354" evidence="1">
    <location>
        <begin position="27"/>
        <end position="569"/>
    </location>
</feature>
<protein>
    <submittedName>
        <fullName evidence="2">Uncharacterized protein</fullName>
    </submittedName>
</protein>
<accession>A0ABT0PDZ9</accession>
<feature type="signal peptide" evidence="1">
    <location>
        <begin position="1"/>
        <end position="26"/>
    </location>
</feature>
<evidence type="ECO:0000313" key="2">
    <source>
        <dbReference type="EMBL" id="MCL6268783.1"/>
    </source>
</evidence>
<keyword evidence="1" id="KW-0732">Signal</keyword>
<dbReference type="RefSeq" id="WP_249697614.1">
    <property type="nucleotide sequence ID" value="NZ_JAMFLX010000002.1"/>
</dbReference>
<evidence type="ECO:0000313" key="3">
    <source>
        <dbReference type="Proteomes" id="UP001203338"/>
    </source>
</evidence>
<evidence type="ECO:0000256" key="1">
    <source>
        <dbReference type="SAM" id="SignalP"/>
    </source>
</evidence>
<dbReference type="EMBL" id="JAMFLX010000002">
    <property type="protein sequence ID" value="MCL6268783.1"/>
    <property type="molecule type" value="Genomic_DNA"/>
</dbReference>
<organism evidence="2 3">
    <name type="scientific">Parendozoicomonas callyspongiae</name>
    <dbReference type="NCBI Taxonomy" id="2942213"/>
    <lineage>
        <taxon>Bacteria</taxon>
        <taxon>Pseudomonadati</taxon>
        <taxon>Pseudomonadota</taxon>
        <taxon>Gammaproteobacteria</taxon>
        <taxon>Oceanospirillales</taxon>
        <taxon>Endozoicomonadaceae</taxon>
        <taxon>Parendozoicomonas</taxon>
    </lineage>
</organism>
<comment type="caution">
    <text evidence="2">The sequence shown here is derived from an EMBL/GenBank/DDBJ whole genome shotgun (WGS) entry which is preliminary data.</text>
</comment>
<sequence>MRTKISKLITACGCAILGISATAATAALIPFQTIHTFSIDDIQGGDNTGNTYGGYVGADGEVAGDKSILCGLESSPACPDDGSQPQVEKDGSTLYPIDAAFGYVVSDFVGAEVRQKGVTAEIPGLTISPQYSEGFAGNINDENGAGLAVSNTATSLFKVHDPYGTWCRGVAGSPVKCSSEHYVVMEHVLSCYQSNPYIGIDDGIDQRDLTDPETGEVIDSCSNHSLDNTLKIVENFVVSELPLTSVEPGDQMEANESTVRDDIAVGRDYSITLKDDGKPLYRWGNAVKRPTDIRIYAQMDLPPEWTDEAAPEEGYTVTSAKLTVKHTITNNPNDQIRPEDMENEGATGRLPAYDIVGERWISKTNCYTGNGEDIQAGTLFKDSAYAGKTHFPVDLNAFSEDLKEGFTNAWYTTIHRDPFEEMYGKDSEGNQIKLSGPRWRLKANKFGQDLPSLEIPSAENECTQPPYKKGGKKYEVGDFAITTIDLLDFDAAAEGVSPLRNSRGWIDAVYNEVNEFPAGVTPTPVGISINNLPLTPKFDLAIYVKGDKRAVKIYNATLDIEWDKPSDEE</sequence>
<reference evidence="2 3" key="1">
    <citation type="submission" date="2022-05" db="EMBL/GenBank/DDBJ databases">
        <authorList>
            <person name="Park J.-S."/>
        </authorList>
    </citation>
    <scope>NUCLEOTIDE SEQUENCE [LARGE SCALE GENOMIC DNA]</scope>
    <source>
        <strain evidence="2 3">2012CJ34-2</strain>
    </source>
</reference>
<dbReference type="Proteomes" id="UP001203338">
    <property type="component" value="Unassembled WGS sequence"/>
</dbReference>
<keyword evidence="3" id="KW-1185">Reference proteome</keyword>
<name>A0ABT0PDZ9_9GAMM</name>
<gene>
    <name evidence="2" type="ORF">M3P05_02310</name>
</gene>